<dbReference type="SUPFAM" id="SSF51735">
    <property type="entry name" value="NAD(P)-binding Rossmann-fold domains"/>
    <property type="match status" value="1"/>
</dbReference>
<comment type="caution">
    <text evidence="2">The sequence shown here is derived from an EMBL/GenBank/DDBJ whole genome shotgun (WGS) entry which is preliminary data.</text>
</comment>
<dbReference type="Pfam" id="PF01370">
    <property type="entry name" value="Epimerase"/>
    <property type="match status" value="1"/>
</dbReference>
<evidence type="ECO:0000313" key="2">
    <source>
        <dbReference type="EMBL" id="RAW09550.1"/>
    </source>
</evidence>
<dbReference type="InterPro" id="IPR036291">
    <property type="entry name" value="NAD(P)-bd_dom_sf"/>
</dbReference>
<accession>A0A329QAX2</accession>
<dbReference type="Gene3D" id="3.40.50.720">
    <property type="entry name" value="NAD(P)-binding Rossmann-like Domain"/>
    <property type="match status" value="1"/>
</dbReference>
<dbReference type="AlphaFoldDB" id="A0A329QAX2"/>
<evidence type="ECO:0000259" key="1">
    <source>
        <dbReference type="Pfam" id="PF01370"/>
    </source>
</evidence>
<sequence length="368" mass="40236">MLGALDGGDLNVRSFRDIRGRFSDGRSCLVTTTERKPVVSVLGASGYLGSVLTGFLANLPIRLRAVARRHSPVPERSLAEIEVCATDLTDPGCLADAVADADVVFHLCKHSGGWRDAEHDPDSERTNVGTMRELVETFRVRRPVGEPPLVVLAATTSQVGRPPDHPLNGRESDRPVTAYDRQKLAAERILKAANDEAVIRGVSLRLPTVFGQSRRSEVPDQGVIATMVRRALAAEPLTMWHDGTVKRDLVYVEDVVEAFLAAMRRPDVLAGHHWLVGSGRQYELRTVFEAVAESVATHSGKPAVPVLSVQPPPHAPVIDFLSVMIDPTPFRLASGWCARTELRDAVDRTVACLLRSRETTGEETRVRT</sequence>
<proteinExistence type="predicted"/>
<dbReference type="PANTHER" id="PTHR43245">
    <property type="entry name" value="BIFUNCTIONAL POLYMYXIN RESISTANCE PROTEIN ARNA"/>
    <property type="match status" value="1"/>
</dbReference>
<name>A0A329QAX2_9ACTN</name>
<dbReference type="Proteomes" id="UP000250462">
    <property type="component" value="Unassembled WGS sequence"/>
</dbReference>
<dbReference type="InterPro" id="IPR001509">
    <property type="entry name" value="Epimerase_deHydtase"/>
</dbReference>
<keyword evidence="3" id="KW-1185">Reference proteome</keyword>
<evidence type="ECO:0000313" key="3">
    <source>
        <dbReference type="Proteomes" id="UP000250462"/>
    </source>
</evidence>
<reference evidence="2 3" key="1">
    <citation type="submission" date="2018-06" db="EMBL/GenBank/DDBJ databases">
        <title>Phytoactinopolyspora halophila sp. nov., a novel halophilic actinomycete isolated from a saline soil in China.</title>
        <authorList>
            <person name="Tang S.-K."/>
        </authorList>
    </citation>
    <scope>NUCLEOTIDE SEQUENCE [LARGE SCALE GENOMIC DNA]</scope>
    <source>
        <strain evidence="2 3">YIM 96934</strain>
    </source>
</reference>
<dbReference type="OrthoDB" id="3288614at2"/>
<feature type="domain" description="NAD-dependent epimerase/dehydratase" evidence="1">
    <location>
        <begin position="40"/>
        <end position="277"/>
    </location>
</feature>
<gene>
    <name evidence="2" type="ORF">DPM12_20780</name>
</gene>
<protein>
    <submittedName>
        <fullName evidence="2">NAD-dependent epimerase/dehydratase</fullName>
    </submittedName>
</protein>
<organism evidence="2 3">
    <name type="scientific">Phytoactinopolyspora halophila</name>
    <dbReference type="NCBI Taxonomy" id="1981511"/>
    <lineage>
        <taxon>Bacteria</taxon>
        <taxon>Bacillati</taxon>
        <taxon>Actinomycetota</taxon>
        <taxon>Actinomycetes</taxon>
        <taxon>Jiangellales</taxon>
        <taxon>Jiangellaceae</taxon>
        <taxon>Phytoactinopolyspora</taxon>
    </lineage>
</organism>
<dbReference type="EMBL" id="QMIG01000040">
    <property type="protein sequence ID" value="RAW09550.1"/>
    <property type="molecule type" value="Genomic_DNA"/>
</dbReference>
<dbReference type="InterPro" id="IPR050177">
    <property type="entry name" value="Lipid_A_modif_metabolic_enz"/>
</dbReference>